<dbReference type="SUPFAM" id="SSF54862">
    <property type="entry name" value="4Fe-4S ferredoxins"/>
    <property type="match status" value="1"/>
</dbReference>
<dbReference type="SUPFAM" id="SSF63380">
    <property type="entry name" value="Riboflavin synthase domain-like"/>
    <property type="match status" value="1"/>
</dbReference>
<dbReference type="InterPro" id="IPR008333">
    <property type="entry name" value="Cbr1-like_FAD-bd_dom"/>
</dbReference>
<sequence>MENFFIRANRVFTPLRKYAFIYTLLVAFAGLWFPRLGLTVLLVILSLVTLSFFKGRYWCGNFCAHGSLFDSALFRWSRNIKIFEFFRSPIFAWLFLAYFSYNIGSGLVRVSALWGTPMFYDRLGFIFVRSYLMVTIIGGTLALITSPRTWCNFCPMGMMQKGSYWLGKTLGVAKKTDQKITVANQDLCHSCGKCARVCPMQLTPYVDFSENNQIDDNNCIRCSTCVENCPAGVLTLSTEAEAQEIYEKTSVEGYEERKHIVTTISAIKELNTDVKEFTFSFKIPEIVNYEPGQFALVRIQQNLKMYRAFSISSYNKNSQSLSVTVKRVPNGYGSDILFDTFKVGDVAHLEGPMGHELIVDKTQKKVLLVAGGIGITPFVSIAEDLIKDPGKVEEFTLIYGVNKEEEFIYRDLFEKFEQMSAKFTFVPVVAFDDQWRGEKGFVTDVLNQMNLNDSKLYMCGPKPMTDATLRSLEKSDYQRENIYYESA</sequence>
<organism evidence="12 13">
    <name type="scientific">Isachenkonia alkalipeptolytica</name>
    <dbReference type="NCBI Taxonomy" id="2565777"/>
    <lineage>
        <taxon>Bacteria</taxon>
        <taxon>Bacillati</taxon>
        <taxon>Bacillota</taxon>
        <taxon>Clostridia</taxon>
        <taxon>Eubacteriales</taxon>
        <taxon>Clostridiaceae</taxon>
        <taxon>Isachenkonia</taxon>
    </lineage>
</organism>
<dbReference type="GO" id="GO:0046872">
    <property type="term" value="F:metal ion binding"/>
    <property type="evidence" value="ECO:0007669"/>
    <property type="project" value="UniProtKB-KW"/>
</dbReference>
<dbReference type="PROSITE" id="PS51379">
    <property type="entry name" value="4FE4S_FER_2"/>
    <property type="match status" value="2"/>
</dbReference>
<feature type="transmembrane region" description="Helical" evidence="9">
    <location>
        <begin position="85"/>
        <end position="103"/>
    </location>
</feature>
<dbReference type="InterPro" id="IPR017938">
    <property type="entry name" value="Riboflavin_synthase-like_b-brl"/>
</dbReference>
<evidence type="ECO:0000256" key="1">
    <source>
        <dbReference type="ARBA" id="ARBA00001974"/>
    </source>
</evidence>
<gene>
    <name evidence="12" type="ORF">ISALK_07050</name>
</gene>
<evidence type="ECO:0000256" key="4">
    <source>
        <dbReference type="ARBA" id="ARBA00022723"/>
    </source>
</evidence>
<keyword evidence="9" id="KW-1133">Transmembrane helix</keyword>
<dbReference type="EMBL" id="SUMG01000006">
    <property type="protein sequence ID" value="NBG88255.1"/>
    <property type="molecule type" value="Genomic_DNA"/>
</dbReference>
<feature type="domain" description="FAD-binding FR-type" evidence="11">
    <location>
        <begin position="257"/>
        <end position="359"/>
    </location>
</feature>
<dbReference type="InterPro" id="IPR017900">
    <property type="entry name" value="4Fe4S_Fe_S_CS"/>
</dbReference>
<dbReference type="SUPFAM" id="SSF52343">
    <property type="entry name" value="Ferredoxin reductase-like, C-terminal NADP-linked domain"/>
    <property type="match status" value="1"/>
</dbReference>
<dbReference type="Gene3D" id="2.40.30.10">
    <property type="entry name" value="Translation factors"/>
    <property type="match status" value="1"/>
</dbReference>
<evidence type="ECO:0000256" key="9">
    <source>
        <dbReference type="SAM" id="Phobius"/>
    </source>
</evidence>
<dbReference type="PROSITE" id="PS00198">
    <property type="entry name" value="4FE4S_FER_1"/>
    <property type="match status" value="2"/>
</dbReference>
<dbReference type="PANTHER" id="PTHR47354:SF8">
    <property type="entry name" value="1,2-PHENYLACETYL-COA EPOXIDASE, SUBUNIT E"/>
    <property type="match status" value="1"/>
</dbReference>
<feature type="transmembrane region" description="Helical" evidence="9">
    <location>
        <begin position="123"/>
        <end position="144"/>
    </location>
</feature>
<dbReference type="PROSITE" id="PS51384">
    <property type="entry name" value="FAD_FR"/>
    <property type="match status" value="1"/>
</dbReference>
<keyword evidence="13" id="KW-1185">Reference proteome</keyword>
<dbReference type="Gene3D" id="3.40.50.80">
    <property type="entry name" value="Nucleotide-binding domain of ferredoxin-NADP reductase (FNR) module"/>
    <property type="match status" value="1"/>
</dbReference>
<protein>
    <submittedName>
        <fullName evidence="12">4Fe-4S binding protein</fullName>
    </submittedName>
</protein>
<feature type="domain" description="4Fe-4S ferredoxin-type" evidence="10">
    <location>
        <begin position="210"/>
        <end position="239"/>
    </location>
</feature>
<evidence type="ECO:0000256" key="8">
    <source>
        <dbReference type="ARBA" id="ARBA00023014"/>
    </source>
</evidence>
<dbReference type="RefSeq" id="WP_160720608.1">
    <property type="nucleotide sequence ID" value="NZ_SUMG01000006.1"/>
</dbReference>
<dbReference type="InterPro" id="IPR017927">
    <property type="entry name" value="FAD-bd_FR_type"/>
</dbReference>
<dbReference type="GO" id="GO:0051537">
    <property type="term" value="F:2 iron, 2 sulfur cluster binding"/>
    <property type="evidence" value="ECO:0007669"/>
    <property type="project" value="UniProtKB-KW"/>
</dbReference>
<feature type="domain" description="4Fe-4S ferredoxin-type" evidence="10">
    <location>
        <begin position="178"/>
        <end position="208"/>
    </location>
</feature>
<keyword evidence="3" id="KW-0001">2Fe-2S</keyword>
<dbReference type="InterPro" id="IPR001709">
    <property type="entry name" value="Flavoprot_Pyr_Nucl_cyt_Rdtase"/>
</dbReference>
<accession>A0AA43XJV5</accession>
<dbReference type="PANTHER" id="PTHR47354">
    <property type="entry name" value="NADH OXIDOREDUCTASE HCR"/>
    <property type="match status" value="1"/>
</dbReference>
<dbReference type="Pfam" id="PF00970">
    <property type="entry name" value="FAD_binding_6"/>
    <property type="match status" value="1"/>
</dbReference>
<keyword evidence="2" id="KW-0285">Flavoprotein</keyword>
<keyword evidence="6" id="KW-0560">Oxidoreductase</keyword>
<evidence type="ECO:0000259" key="10">
    <source>
        <dbReference type="PROSITE" id="PS51379"/>
    </source>
</evidence>
<comment type="cofactor">
    <cofactor evidence="1">
        <name>FAD</name>
        <dbReference type="ChEBI" id="CHEBI:57692"/>
    </cofactor>
</comment>
<dbReference type="Gene3D" id="3.30.70.20">
    <property type="match status" value="2"/>
</dbReference>
<keyword evidence="9" id="KW-0472">Membrane</keyword>
<reference evidence="12 13" key="1">
    <citation type="submission" date="2019-04" db="EMBL/GenBank/DDBJ databases">
        <title>Isachenkonia alkalipeptolytica gen. nov. sp. nov. a new anaerobic, alkiliphilic organothrophic bacterium capable to reduce synthesized ferrihydrite isolated from a soda lake.</title>
        <authorList>
            <person name="Toshchakov S.V."/>
            <person name="Zavarzina D.G."/>
            <person name="Zhilina T.N."/>
            <person name="Kostrikina N.A."/>
            <person name="Kublanov I.V."/>
        </authorList>
    </citation>
    <scope>NUCLEOTIDE SEQUENCE [LARGE SCALE GENOMIC DNA]</scope>
    <source>
        <strain evidence="12 13">Z-1701</strain>
    </source>
</reference>
<dbReference type="Pfam" id="PF12801">
    <property type="entry name" value="Fer4_5"/>
    <property type="match status" value="2"/>
</dbReference>
<dbReference type="GO" id="GO:0050660">
    <property type="term" value="F:flavin adenine dinucleotide binding"/>
    <property type="evidence" value="ECO:0007669"/>
    <property type="project" value="TreeGrafter"/>
</dbReference>
<dbReference type="InterPro" id="IPR017896">
    <property type="entry name" value="4Fe4S_Fe-S-bd"/>
</dbReference>
<dbReference type="AlphaFoldDB" id="A0AA43XJV5"/>
<dbReference type="PRINTS" id="PR00410">
    <property type="entry name" value="PHEHYDRXLASE"/>
</dbReference>
<feature type="transmembrane region" description="Helical" evidence="9">
    <location>
        <begin position="20"/>
        <end position="48"/>
    </location>
</feature>
<keyword evidence="5" id="KW-0274">FAD</keyword>
<evidence type="ECO:0000256" key="2">
    <source>
        <dbReference type="ARBA" id="ARBA00022630"/>
    </source>
</evidence>
<evidence type="ECO:0000256" key="5">
    <source>
        <dbReference type="ARBA" id="ARBA00022827"/>
    </source>
</evidence>
<keyword evidence="4" id="KW-0479">Metal-binding</keyword>
<evidence type="ECO:0000313" key="13">
    <source>
        <dbReference type="Proteomes" id="UP000449710"/>
    </source>
</evidence>
<keyword evidence="9" id="KW-0812">Transmembrane</keyword>
<proteinExistence type="predicted"/>
<evidence type="ECO:0000256" key="6">
    <source>
        <dbReference type="ARBA" id="ARBA00023002"/>
    </source>
</evidence>
<dbReference type="InterPro" id="IPR050415">
    <property type="entry name" value="MRET"/>
</dbReference>
<dbReference type="PRINTS" id="PR00371">
    <property type="entry name" value="FPNCR"/>
</dbReference>
<dbReference type="InterPro" id="IPR001433">
    <property type="entry name" value="OxRdtase_FAD/NAD-bd"/>
</dbReference>
<keyword evidence="7" id="KW-0408">Iron</keyword>
<dbReference type="Pfam" id="PF00175">
    <property type="entry name" value="NAD_binding_1"/>
    <property type="match status" value="1"/>
</dbReference>
<dbReference type="Proteomes" id="UP000449710">
    <property type="component" value="Unassembled WGS sequence"/>
</dbReference>
<keyword evidence="8" id="KW-0411">Iron-sulfur</keyword>
<dbReference type="InterPro" id="IPR039261">
    <property type="entry name" value="FNR_nucleotide-bd"/>
</dbReference>
<evidence type="ECO:0000259" key="11">
    <source>
        <dbReference type="PROSITE" id="PS51384"/>
    </source>
</evidence>
<evidence type="ECO:0000256" key="3">
    <source>
        <dbReference type="ARBA" id="ARBA00022714"/>
    </source>
</evidence>
<comment type="caution">
    <text evidence="12">The sequence shown here is derived from an EMBL/GenBank/DDBJ whole genome shotgun (WGS) entry which is preliminary data.</text>
</comment>
<evidence type="ECO:0000313" key="12">
    <source>
        <dbReference type="EMBL" id="NBG88255.1"/>
    </source>
</evidence>
<evidence type="ECO:0000256" key="7">
    <source>
        <dbReference type="ARBA" id="ARBA00023004"/>
    </source>
</evidence>
<dbReference type="Pfam" id="PF13237">
    <property type="entry name" value="Fer4_10"/>
    <property type="match status" value="1"/>
</dbReference>
<name>A0AA43XJV5_9CLOT</name>
<dbReference type="GO" id="GO:0016491">
    <property type="term" value="F:oxidoreductase activity"/>
    <property type="evidence" value="ECO:0007669"/>
    <property type="project" value="UniProtKB-KW"/>
</dbReference>